<dbReference type="EMBL" id="AP024958">
    <property type="protein sequence ID" value="BCZ85039.1"/>
    <property type="molecule type" value="Genomic_DNA"/>
</dbReference>
<proteinExistence type="predicted"/>
<evidence type="ECO:0000313" key="2">
    <source>
        <dbReference type="Proteomes" id="UP001319874"/>
    </source>
</evidence>
<keyword evidence="2" id="KW-1185">Reference proteome</keyword>
<accession>A0ABN6JVR6</accession>
<name>A0ABN6JVR6_9BURK</name>
<protein>
    <submittedName>
        <fullName evidence="1">Uncharacterized protein</fullName>
    </submittedName>
</protein>
<dbReference type="Proteomes" id="UP001319874">
    <property type="component" value="Chromosome 4"/>
</dbReference>
<evidence type="ECO:0000313" key="1">
    <source>
        <dbReference type="EMBL" id="BCZ85039.1"/>
    </source>
</evidence>
<sequence length="70" mass="7769">MARAQVDSHVDDSESLGGQVEPLFYRCARPSHRGEQVSLNKHEIKGALKLGSDICPALRHIECNNPRRSS</sequence>
<organism evidence="1 2">
    <name type="scientific">Paraburkholderia terrae</name>
    <dbReference type="NCBI Taxonomy" id="311230"/>
    <lineage>
        <taxon>Bacteria</taxon>
        <taxon>Pseudomonadati</taxon>
        <taxon>Pseudomonadota</taxon>
        <taxon>Betaproteobacteria</taxon>
        <taxon>Burkholderiales</taxon>
        <taxon>Burkholderiaceae</taxon>
        <taxon>Paraburkholderia</taxon>
    </lineage>
</organism>
<reference evidence="1 2" key="1">
    <citation type="journal article" date="2022" name="Front. Microbiol.">
        <title>Identification and characterization of a novel class of self-sufficient cytochrome P450 hydroxylase involved in cyclohexanecarboxylate degradation in Paraburkholderia terrae strain KU-64.</title>
        <authorList>
            <person name="Yamamoto T."/>
            <person name="Hasegawa Y."/>
            <person name="Iwaki H."/>
        </authorList>
    </citation>
    <scope>NUCLEOTIDE SEQUENCE [LARGE SCALE GENOMIC DNA]</scope>
    <source>
        <strain evidence="1 2">KU-64</strain>
    </source>
</reference>
<gene>
    <name evidence="1" type="ORF">PTKU64_87140</name>
</gene>